<name>B0NR26_BACSE</name>
<evidence type="ECO:0000313" key="1">
    <source>
        <dbReference type="EMBL" id="EDS15325.1"/>
    </source>
</evidence>
<protein>
    <submittedName>
        <fullName evidence="1">Uncharacterized protein</fullName>
    </submittedName>
</protein>
<reference evidence="1 2" key="1">
    <citation type="submission" date="2007-11" db="EMBL/GenBank/DDBJ databases">
        <title>Draft genome sequence of Bacteroides stercoris(ATCC 43183).</title>
        <authorList>
            <person name="Sudarsanam P."/>
            <person name="Ley R."/>
            <person name="Guruge J."/>
            <person name="Turnbaugh P.J."/>
            <person name="Mahowald M."/>
            <person name="Liep D."/>
            <person name="Gordon J."/>
        </authorList>
    </citation>
    <scope>NUCLEOTIDE SEQUENCE [LARGE SCALE GENOMIC DNA]</scope>
    <source>
        <strain evidence="1 2">ATCC 43183</strain>
    </source>
</reference>
<proteinExistence type="predicted"/>
<organism evidence="1 2">
    <name type="scientific">Bacteroides stercoris ATCC 43183</name>
    <dbReference type="NCBI Taxonomy" id="449673"/>
    <lineage>
        <taxon>Bacteria</taxon>
        <taxon>Pseudomonadati</taxon>
        <taxon>Bacteroidota</taxon>
        <taxon>Bacteroidia</taxon>
        <taxon>Bacteroidales</taxon>
        <taxon>Bacteroidaceae</taxon>
        <taxon>Bacteroides</taxon>
    </lineage>
</organism>
<accession>B0NR26</accession>
<dbReference type="HOGENOM" id="CLU_3285242_0_0_10"/>
<gene>
    <name evidence="1" type="ORF">BACSTE_01826</name>
</gene>
<sequence length="40" mass="4464">MNPINIRVQKYGNLSINTKESAFSLCIAALSDKKYLKSFG</sequence>
<comment type="caution">
    <text evidence="1">The sequence shown here is derived from an EMBL/GenBank/DDBJ whole genome shotgun (WGS) entry which is preliminary data.</text>
</comment>
<evidence type="ECO:0000313" key="2">
    <source>
        <dbReference type="Proteomes" id="UP000004713"/>
    </source>
</evidence>
<dbReference type="EMBL" id="ABFZ02000019">
    <property type="protein sequence ID" value="EDS15325.1"/>
    <property type="molecule type" value="Genomic_DNA"/>
</dbReference>
<reference evidence="1 2" key="2">
    <citation type="submission" date="2007-11" db="EMBL/GenBank/DDBJ databases">
        <authorList>
            <person name="Fulton L."/>
            <person name="Clifton S."/>
            <person name="Fulton B."/>
            <person name="Xu J."/>
            <person name="Minx P."/>
            <person name="Pepin K.H."/>
            <person name="Johnson M."/>
            <person name="Thiruvilangam P."/>
            <person name="Bhonagiri V."/>
            <person name="Nash W.E."/>
            <person name="Mardis E.R."/>
            <person name="Wilson R.K."/>
        </authorList>
    </citation>
    <scope>NUCLEOTIDE SEQUENCE [LARGE SCALE GENOMIC DNA]</scope>
    <source>
        <strain evidence="1 2">ATCC 43183</strain>
    </source>
</reference>
<dbReference type="AlphaFoldDB" id="B0NR26"/>
<dbReference type="Proteomes" id="UP000004713">
    <property type="component" value="Unassembled WGS sequence"/>
</dbReference>